<evidence type="ECO:0000256" key="9">
    <source>
        <dbReference type="PIRSR" id="PIRSR000548-1"/>
    </source>
</evidence>
<feature type="region of interest" description="Disordered" evidence="10">
    <location>
        <begin position="450"/>
        <end position="471"/>
    </location>
</feature>
<dbReference type="InterPro" id="IPR018488">
    <property type="entry name" value="cNMP-bd_CS"/>
</dbReference>
<dbReference type="PIRSF" id="PIRSF000548">
    <property type="entry name" value="PK_regulatory"/>
    <property type="match status" value="1"/>
</dbReference>
<dbReference type="GO" id="GO:0046580">
    <property type="term" value="P:negative regulation of Ras protein signal transduction"/>
    <property type="evidence" value="ECO:0007669"/>
    <property type="project" value="EnsemblFungi"/>
</dbReference>
<sequence length="471" mass="49627">MSLPKEYVEELNILNREVAQNKPTDVLQFCANHFNSRLEEHRKQLLSGSSSAGTSAARSVGSPGGPTSAPSPPTGAGFGGFNTHSFSSGDPTSLAPSHGHSDDPASSDDPMTGVTPSTNRDNNTAPAFGSGSAGERTGSPGPTSGNAPFGSSRLVLGGTGVPAFASNFNANRRTSVSAESLNPHSFVGSAAPPIPEKMLSPEQLKRLNDSVSKNFLFSNLDEDSLHLLLHALEEKKVAAGTTIIQQGDQGDFYYIVESGSVDFYRDHEKISSSGSGSSFGELALMYNAPRAATVVAATDSVLWALDRITFKKILLDKTTKKRKLYGEFLKEVPVLKVLSPYELSKLADALVTKVYEPGSVVIREGDKGDEFYLIESGTATVSKANEGTVSELKKGDYFGEVALLHDSPRQATVTATTKLKVASLGRSGFQRLLGPVVDILKRQDPTHAPVAASVAPNSTANQSAGVSQAVA</sequence>
<dbReference type="CDD" id="cd00038">
    <property type="entry name" value="CAP_ED"/>
    <property type="match status" value="2"/>
</dbReference>
<dbReference type="FunFam" id="2.60.120.10:FF:000039">
    <property type="entry name" value="cAMP-dependent protein kinase regulatory subunit"/>
    <property type="match status" value="1"/>
</dbReference>
<feature type="domain" description="Cyclic nucleotide-binding" evidence="11">
    <location>
        <begin position="334"/>
        <end position="442"/>
    </location>
</feature>
<dbReference type="GO" id="GO:0006995">
    <property type="term" value="P:cellular response to nitrogen starvation"/>
    <property type="evidence" value="ECO:0007669"/>
    <property type="project" value="EnsemblFungi"/>
</dbReference>
<dbReference type="PROSITE" id="PS00888">
    <property type="entry name" value="CNMP_BINDING_1"/>
    <property type="match status" value="2"/>
</dbReference>
<evidence type="ECO:0000313" key="13">
    <source>
        <dbReference type="Proteomes" id="UP000189580"/>
    </source>
</evidence>
<dbReference type="CDD" id="cd12098">
    <property type="entry name" value="DD_R_ScPKA-like"/>
    <property type="match status" value="1"/>
</dbReference>
<dbReference type="GO" id="GO:0042802">
    <property type="term" value="F:identical protein binding"/>
    <property type="evidence" value="ECO:0007669"/>
    <property type="project" value="EnsemblFungi"/>
</dbReference>
<organism evidence="12 13">
    <name type="scientific">Sugiyamaella lignohabitans</name>
    <dbReference type="NCBI Taxonomy" id="796027"/>
    <lineage>
        <taxon>Eukaryota</taxon>
        <taxon>Fungi</taxon>
        <taxon>Dikarya</taxon>
        <taxon>Ascomycota</taxon>
        <taxon>Saccharomycotina</taxon>
        <taxon>Dipodascomycetes</taxon>
        <taxon>Dipodascales</taxon>
        <taxon>Trichomonascaceae</taxon>
        <taxon>Sugiyamaella</taxon>
    </lineage>
</organism>
<dbReference type="PROSITE" id="PS00889">
    <property type="entry name" value="CNMP_BINDING_2"/>
    <property type="match status" value="2"/>
</dbReference>
<dbReference type="PANTHER" id="PTHR11635">
    <property type="entry name" value="CAMP-DEPENDENT PROTEIN KINASE REGULATORY CHAIN"/>
    <property type="match status" value="1"/>
</dbReference>
<name>A0A167FU97_9ASCO</name>
<feature type="binding site" evidence="9">
    <location>
        <position position="281"/>
    </location>
    <ligand>
        <name>3',5'-cyclic AMP</name>
        <dbReference type="ChEBI" id="CHEBI:58165"/>
        <label>1</label>
    </ligand>
</feature>
<keyword evidence="12" id="KW-0808">Transferase</keyword>
<dbReference type="PANTHER" id="PTHR11635:SF152">
    <property type="entry name" value="CAMP-DEPENDENT PROTEIN KINASE TYPE I REGULATORY SUBUNIT-RELATED"/>
    <property type="match status" value="1"/>
</dbReference>
<feature type="region of interest" description="Disordered" evidence="10">
    <location>
        <begin position="43"/>
        <end position="153"/>
    </location>
</feature>
<reference evidence="12 13" key="1">
    <citation type="submission" date="2016-02" db="EMBL/GenBank/DDBJ databases">
        <title>Complete genome sequence and transcriptome regulation of the pentose utilising yeast Sugiyamaella lignohabitans.</title>
        <authorList>
            <person name="Bellasio M."/>
            <person name="Peymann A."/>
            <person name="Valli M."/>
            <person name="Sipitzky M."/>
            <person name="Graf A."/>
            <person name="Sauer M."/>
            <person name="Marx H."/>
            <person name="Mattanovich D."/>
        </authorList>
    </citation>
    <scope>NUCLEOTIDE SEQUENCE [LARGE SCALE GENOMIC DNA]</scope>
    <source>
        <strain evidence="12 13">CBS 10342</strain>
    </source>
</reference>
<dbReference type="Pfam" id="PF00027">
    <property type="entry name" value="cNMP_binding"/>
    <property type="match status" value="2"/>
</dbReference>
<dbReference type="RefSeq" id="XP_018738188.1">
    <property type="nucleotide sequence ID" value="XM_018880362.1"/>
</dbReference>
<gene>
    <name evidence="12" type="primary">BCY1</name>
    <name evidence="12" type="ORF">AWJ20_3350</name>
</gene>
<dbReference type="KEGG" id="slb:AWJ20_3350"/>
<dbReference type="GO" id="GO:0010603">
    <property type="term" value="P:regulation of cytoplasmic mRNA processing body assembly"/>
    <property type="evidence" value="ECO:0007669"/>
    <property type="project" value="EnsemblFungi"/>
</dbReference>
<accession>A0A167FU97</accession>
<feature type="compositionally biased region" description="Polar residues" evidence="10">
    <location>
        <begin position="455"/>
        <end position="471"/>
    </location>
</feature>
<evidence type="ECO:0000256" key="5">
    <source>
        <dbReference type="ARBA" id="ARBA00022737"/>
    </source>
</evidence>
<dbReference type="GeneID" id="30035363"/>
<dbReference type="GO" id="GO:0046827">
    <property type="term" value="P:positive regulation of protein export from nucleus"/>
    <property type="evidence" value="ECO:0007669"/>
    <property type="project" value="EnsemblFungi"/>
</dbReference>
<dbReference type="GO" id="GO:0045944">
    <property type="term" value="P:positive regulation of transcription by RNA polymerase II"/>
    <property type="evidence" value="ECO:0007669"/>
    <property type="project" value="EnsemblFungi"/>
</dbReference>
<evidence type="ECO:0000256" key="4">
    <source>
        <dbReference type="ARBA" id="ARBA00022566"/>
    </source>
</evidence>
<dbReference type="GO" id="GO:0016301">
    <property type="term" value="F:kinase activity"/>
    <property type="evidence" value="ECO:0007669"/>
    <property type="project" value="UniProtKB-KW"/>
</dbReference>
<dbReference type="SMART" id="SM00100">
    <property type="entry name" value="cNMP"/>
    <property type="match status" value="2"/>
</dbReference>
<dbReference type="InterPro" id="IPR014710">
    <property type="entry name" value="RmlC-like_jellyroll"/>
</dbReference>
<dbReference type="GO" id="GO:0004862">
    <property type="term" value="F:cAMP-dependent protein kinase inhibitor activity"/>
    <property type="evidence" value="ECO:0007669"/>
    <property type="project" value="EnsemblFungi"/>
</dbReference>
<evidence type="ECO:0000259" key="11">
    <source>
        <dbReference type="PROSITE" id="PS50042"/>
    </source>
</evidence>
<dbReference type="GO" id="GO:0005952">
    <property type="term" value="C:cAMP-dependent protein kinase complex"/>
    <property type="evidence" value="ECO:0007669"/>
    <property type="project" value="EnsemblFungi"/>
</dbReference>
<comment type="similarity">
    <text evidence="1 8">Belongs to the cAMP-dependent kinase regulatory chain family.</text>
</comment>
<keyword evidence="6 8" id="KW-0547">Nucleotide-binding</keyword>
<dbReference type="FunFam" id="2.60.120.10:FF:000118">
    <property type="entry name" value="cAMP-dependent protein kinase regulatory subunit"/>
    <property type="match status" value="1"/>
</dbReference>
<feature type="compositionally biased region" description="Low complexity" evidence="10">
    <location>
        <begin position="47"/>
        <end position="68"/>
    </location>
</feature>
<feature type="binding site" evidence="9">
    <location>
        <position position="400"/>
    </location>
    <ligand>
        <name>3',5'-cyclic AMP</name>
        <dbReference type="ChEBI" id="CHEBI:58165"/>
        <label>2</label>
    </ligand>
</feature>
<dbReference type="SMART" id="SM00394">
    <property type="entry name" value="RIIa"/>
    <property type="match status" value="1"/>
</dbReference>
<evidence type="ECO:0000256" key="2">
    <source>
        <dbReference type="ARBA" id="ARBA00020355"/>
    </source>
</evidence>
<dbReference type="GO" id="GO:0000785">
    <property type="term" value="C:chromatin"/>
    <property type="evidence" value="ECO:0007669"/>
    <property type="project" value="EnsemblFungi"/>
</dbReference>
<dbReference type="GO" id="GO:0005886">
    <property type="term" value="C:plasma membrane"/>
    <property type="evidence" value="ECO:0007669"/>
    <property type="project" value="EnsemblFungi"/>
</dbReference>
<feature type="domain" description="Cyclic nucleotide-binding" evidence="11">
    <location>
        <begin position="216"/>
        <end position="331"/>
    </location>
</feature>
<dbReference type="PROSITE" id="PS50042">
    <property type="entry name" value="CNMP_BINDING_3"/>
    <property type="match status" value="2"/>
</dbReference>
<feature type="region of interest" description="Disordered" evidence="10">
    <location>
        <begin position="176"/>
        <end position="195"/>
    </location>
</feature>
<dbReference type="GO" id="GO:0042149">
    <property type="term" value="P:cellular response to glucose starvation"/>
    <property type="evidence" value="ECO:0007669"/>
    <property type="project" value="EnsemblFungi"/>
</dbReference>
<evidence type="ECO:0000256" key="7">
    <source>
        <dbReference type="ARBA" id="ARBA00023149"/>
    </source>
</evidence>
<dbReference type="InterPro" id="IPR012198">
    <property type="entry name" value="cAMP_dep_PK_reg_su"/>
</dbReference>
<dbReference type="PRINTS" id="PR00103">
    <property type="entry name" value="CAMPKINASE"/>
</dbReference>
<keyword evidence="7 8" id="KW-0114">cAMP</keyword>
<dbReference type="GO" id="GO:0007189">
    <property type="term" value="P:adenylate cyclase-activating G protein-coupled receptor signaling pathway"/>
    <property type="evidence" value="ECO:0007669"/>
    <property type="project" value="EnsemblFungi"/>
</dbReference>
<dbReference type="Pfam" id="PF02197">
    <property type="entry name" value="RIIa"/>
    <property type="match status" value="1"/>
</dbReference>
<evidence type="ECO:0000256" key="10">
    <source>
        <dbReference type="SAM" id="MobiDB-lite"/>
    </source>
</evidence>
<keyword evidence="5" id="KW-0677">Repeat</keyword>
<feature type="compositionally biased region" description="Polar residues" evidence="10">
    <location>
        <begin position="82"/>
        <end position="95"/>
    </location>
</feature>
<feature type="compositionally biased region" description="Polar residues" evidence="10">
    <location>
        <begin position="114"/>
        <end position="125"/>
    </location>
</feature>
<evidence type="ECO:0000256" key="3">
    <source>
        <dbReference type="ARBA" id="ARBA00022553"/>
    </source>
</evidence>
<comment type="subunit">
    <text evidence="8">Tetramer, composed of 2 regulatory (R) and 2 catalytic (C) subunits. In the presence of cAMP it dissociates into 2 active monomeric C subunits and an R dimer.</text>
</comment>
<dbReference type="GO" id="GO:0034236">
    <property type="term" value="F:protein kinase A catalytic subunit binding"/>
    <property type="evidence" value="ECO:0007669"/>
    <property type="project" value="TreeGrafter"/>
</dbReference>
<feature type="binding site" evidence="9">
    <location>
        <position position="409"/>
    </location>
    <ligand>
        <name>3',5'-cyclic AMP</name>
        <dbReference type="ChEBI" id="CHEBI:58165"/>
        <label>2</label>
    </ligand>
</feature>
<dbReference type="GO" id="GO:0005829">
    <property type="term" value="C:cytosol"/>
    <property type="evidence" value="ECO:0007669"/>
    <property type="project" value="TreeGrafter"/>
</dbReference>
<dbReference type="InterPro" id="IPR000595">
    <property type="entry name" value="cNMP-bd_dom"/>
</dbReference>
<dbReference type="GO" id="GO:0097271">
    <property type="term" value="P:protein localization to bud neck"/>
    <property type="evidence" value="ECO:0007669"/>
    <property type="project" value="EnsemblFungi"/>
</dbReference>
<proteinExistence type="inferred from homology"/>
<dbReference type="InterPro" id="IPR050503">
    <property type="entry name" value="cAMP-dep_PK_reg_su-like"/>
</dbReference>
<evidence type="ECO:0000256" key="6">
    <source>
        <dbReference type="ARBA" id="ARBA00022741"/>
    </source>
</evidence>
<dbReference type="GO" id="GO:0030552">
    <property type="term" value="F:cAMP binding"/>
    <property type="evidence" value="ECO:0007669"/>
    <property type="project" value="UniProtKB-KW"/>
</dbReference>
<protein>
    <recommendedName>
        <fullName evidence="2 8">cAMP-dependent protein kinase regulatory subunit</fullName>
    </recommendedName>
</protein>
<dbReference type="AlphaFoldDB" id="A0A167FU97"/>
<keyword evidence="13" id="KW-1185">Reference proteome</keyword>
<evidence type="ECO:0000313" key="12">
    <source>
        <dbReference type="EMBL" id="ANB15711.1"/>
    </source>
</evidence>
<feature type="binding site" evidence="9">
    <location>
        <position position="290"/>
    </location>
    <ligand>
        <name>3',5'-cyclic AMP</name>
        <dbReference type="ChEBI" id="CHEBI:58165"/>
        <label>1</label>
    </ligand>
</feature>
<dbReference type="InterPro" id="IPR018490">
    <property type="entry name" value="cNMP-bd_dom_sf"/>
</dbReference>
<keyword evidence="12" id="KW-0418">Kinase</keyword>
<dbReference type="OrthoDB" id="417078at2759"/>
<dbReference type="EMBL" id="CP014503">
    <property type="protein sequence ID" value="ANB15711.1"/>
    <property type="molecule type" value="Genomic_DNA"/>
</dbReference>
<dbReference type="GO" id="GO:0005634">
    <property type="term" value="C:nucleus"/>
    <property type="evidence" value="ECO:0007669"/>
    <property type="project" value="EnsemblFungi"/>
</dbReference>
<dbReference type="Gene3D" id="2.60.120.10">
    <property type="entry name" value="Jelly Rolls"/>
    <property type="match status" value="2"/>
</dbReference>
<keyword evidence="3" id="KW-0597">Phosphoprotein</keyword>
<dbReference type="InterPro" id="IPR003117">
    <property type="entry name" value="cAMP_dep_PK_reg_su_I/II_a/b"/>
</dbReference>
<evidence type="ECO:0000256" key="1">
    <source>
        <dbReference type="ARBA" id="ARBA00005753"/>
    </source>
</evidence>
<evidence type="ECO:0000256" key="8">
    <source>
        <dbReference type="PIRNR" id="PIRNR000548"/>
    </source>
</evidence>
<dbReference type="Proteomes" id="UP000189580">
    <property type="component" value="Chromosome b"/>
</dbReference>
<dbReference type="SUPFAM" id="SSF51206">
    <property type="entry name" value="cAMP-binding domain-like"/>
    <property type="match status" value="2"/>
</dbReference>
<keyword evidence="4 8" id="KW-0116">cAMP-binding</keyword>